<dbReference type="InterPro" id="IPR043502">
    <property type="entry name" value="DNA/RNA_pol_sf"/>
</dbReference>
<comment type="caution">
    <text evidence="2">The sequence shown here is derived from an EMBL/GenBank/DDBJ whole genome shotgun (WGS) entry which is preliminary data.</text>
</comment>
<evidence type="ECO:0000313" key="3">
    <source>
        <dbReference type="Proteomes" id="UP000762676"/>
    </source>
</evidence>
<dbReference type="AlphaFoldDB" id="A0AAV4ICB3"/>
<evidence type="ECO:0000313" key="2">
    <source>
        <dbReference type="EMBL" id="GFS06276.1"/>
    </source>
</evidence>
<dbReference type="PANTHER" id="PTHR19446">
    <property type="entry name" value="REVERSE TRANSCRIPTASES"/>
    <property type="match status" value="1"/>
</dbReference>
<dbReference type="Pfam" id="PF00078">
    <property type="entry name" value="RVT_1"/>
    <property type="match status" value="1"/>
</dbReference>
<proteinExistence type="predicted"/>
<dbReference type="GO" id="GO:0004519">
    <property type="term" value="F:endonuclease activity"/>
    <property type="evidence" value="ECO:0007669"/>
    <property type="project" value="UniProtKB-KW"/>
</dbReference>
<evidence type="ECO:0000259" key="1">
    <source>
        <dbReference type="PROSITE" id="PS50878"/>
    </source>
</evidence>
<keyword evidence="2" id="KW-0540">Nuclease</keyword>
<name>A0AAV4ICB3_9GAST</name>
<dbReference type="InterPro" id="IPR000477">
    <property type="entry name" value="RT_dom"/>
</dbReference>
<feature type="domain" description="Reverse transcriptase" evidence="1">
    <location>
        <begin position="89"/>
        <end position="256"/>
    </location>
</feature>
<dbReference type="Proteomes" id="UP000762676">
    <property type="component" value="Unassembled WGS sequence"/>
</dbReference>
<keyword evidence="2" id="KW-0255">Endonuclease</keyword>
<dbReference type="SUPFAM" id="SSF56672">
    <property type="entry name" value="DNA/RNA polymerases"/>
    <property type="match status" value="1"/>
</dbReference>
<dbReference type="EMBL" id="BMAT01009437">
    <property type="protein sequence ID" value="GFS06276.1"/>
    <property type="molecule type" value="Genomic_DNA"/>
</dbReference>
<dbReference type="PROSITE" id="PS50878">
    <property type="entry name" value="RT_POL"/>
    <property type="match status" value="1"/>
</dbReference>
<reference evidence="2 3" key="1">
    <citation type="journal article" date="2021" name="Elife">
        <title>Chloroplast acquisition without the gene transfer in kleptoplastic sea slugs, Plakobranchus ocellatus.</title>
        <authorList>
            <person name="Maeda T."/>
            <person name="Takahashi S."/>
            <person name="Yoshida T."/>
            <person name="Shimamura S."/>
            <person name="Takaki Y."/>
            <person name="Nagai Y."/>
            <person name="Toyoda A."/>
            <person name="Suzuki Y."/>
            <person name="Arimoto A."/>
            <person name="Ishii H."/>
            <person name="Satoh N."/>
            <person name="Nishiyama T."/>
            <person name="Hasebe M."/>
            <person name="Maruyama T."/>
            <person name="Minagawa J."/>
            <person name="Obokata J."/>
            <person name="Shigenobu S."/>
        </authorList>
    </citation>
    <scope>NUCLEOTIDE SEQUENCE [LARGE SCALE GENOMIC DNA]</scope>
</reference>
<gene>
    <name evidence="2" type="ORF">ElyMa_004702800</name>
</gene>
<protein>
    <submittedName>
        <fullName evidence="2">Endonuclease-reverse transcriptase</fullName>
    </submittedName>
</protein>
<organism evidence="2 3">
    <name type="scientific">Elysia marginata</name>
    <dbReference type="NCBI Taxonomy" id="1093978"/>
    <lineage>
        <taxon>Eukaryota</taxon>
        <taxon>Metazoa</taxon>
        <taxon>Spiralia</taxon>
        <taxon>Lophotrochozoa</taxon>
        <taxon>Mollusca</taxon>
        <taxon>Gastropoda</taxon>
        <taxon>Heterobranchia</taxon>
        <taxon>Euthyneura</taxon>
        <taxon>Panpulmonata</taxon>
        <taxon>Sacoglossa</taxon>
        <taxon>Placobranchoidea</taxon>
        <taxon>Plakobranchidae</taxon>
        <taxon>Elysia</taxon>
    </lineage>
</organism>
<keyword evidence="2" id="KW-0378">Hydrolase</keyword>
<sequence length="256" mass="29208">MENFDKECAVVTSGGHSDHLGNLVNLLQCDLDDAMSLGCSGPDILPTKVESALHHMRNDKASGIDNISKEMLQAMGDFGINILTEMCNKMYHNTHIPEDLRTSIFILLPKKQRAVDCSDFRTIRLMCHTLKLLLNIILRRISRISDKINREVGREQAGFRKNSGTREAIFCLRNLTAKYLEMKRNIYACFIDYSKAFDTVGHDKLIDILNKTEIDQNDIESIARLYWNQKTRIRLNSEISTPVNIKRGVRQGCVSF</sequence>
<keyword evidence="3" id="KW-1185">Reference proteome</keyword>
<accession>A0AAV4ICB3</accession>